<evidence type="ECO:0000256" key="1">
    <source>
        <dbReference type="PIRSR" id="PIRSR011588-50"/>
    </source>
</evidence>
<name>A0A1X7J0U2_9BACT</name>
<feature type="modified residue" description="Pyruvic acid (Cys)" evidence="2">
    <location>
        <position position="242"/>
    </location>
</feature>
<evidence type="ECO:0000313" key="3">
    <source>
        <dbReference type="EMBL" id="SMG20944.1"/>
    </source>
</evidence>
<keyword evidence="4" id="KW-1185">Reference proteome</keyword>
<proteinExistence type="predicted"/>
<dbReference type="STRING" id="561720.SAMN06275492_10716"/>
<feature type="active site" description="Schiff-base intermediate with substrate; via pyruvic acid" evidence="1">
    <location>
        <position position="242"/>
    </location>
</feature>
<gene>
    <name evidence="3" type="ORF">SAMN06275492_10716</name>
</gene>
<evidence type="ECO:0000256" key="2">
    <source>
        <dbReference type="PIRSR" id="PIRSR011588-51"/>
    </source>
</evidence>
<dbReference type="InterPro" id="IPR015417">
    <property type="entry name" value="Gly_reductase_pB_sua/b"/>
</dbReference>
<keyword evidence="1" id="KW-0704">Schiff base</keyword>
<dbReference type="AlphaFoldDB" id="A0A1X7J0U2"/>
<dbReference type="GO" id="GO:0050485">
    <property type="term" value="F:oxidoreductase activity, acting on X-H and Y-H to form an X-Y bond, with a disulfide as acceptor"/>
    <property type="evidence" value="ECO:0007669"/>
    <property type="project" value="InterPro"/>
</dbReference>
<dbReference type="OrthoDB" id="583at2"/>
<organism evidence="3 4">
    <name type="scientific">Dethiosulfovibrio salsuginis</name>
    <dbReference type="NCBI Taxonomy" id="561720"/>
    <lineage>
        <taxon>Bacteria</taxon>
        <taxon>Thermotogati</taxon>
        <taxon>Synergistota</taxon>
        <taxon>Synergistia</taxon>
        <taxon>Synergistales</taxon>
        <taxon>Dethiosulfovibrionaceae</taxon>
        <taxon>Dethiosulfovibrio</taxon>
    </lineage>
</organism>
<protein>
    <submittedName>
        <fullName evidence="3">Glycine reductase</fullName>
    </submittedName>
</protein>
<dbReference type="RefSeq" id="WP_085544083.1">
    <property type="nucleotide sequence ID" value="NZ_FXBB01000007.1"/>
</dbReference>
<accession>A0A1X7J0U2</accession>
<reference evidence="4" key="1">
    <citation type="submission" date="2017-04" db="EMBL/GenBank/DDBJ databases">
        <authorList>
            <person name="Varghese N."/>
            <person name="Submissions S."/>
        </authorList>
    </citation>
    <scope>NUCLEOTIDE SEQUENCE [LARGE SCALE GENOMIC DNA]</scope>
    <source>
        <strain evidence="4">USBA 82</strain>
    </source>
</reference>
<dbReference type="PIRSF" id="PIRSF011588">
    <property type="entry name" value="Gly_sarc_betain_red_a/b"/>
    <property type="match status" value="1"/>
</dbReference>
<dbReference type="Proteomes" id="UP000193355">
    <property type="component" value="Unassembled WGS sequence"/>
</dbReference>
<sequence>MKLELHKVKVSKLVFGDKTSVKDGVLTINKQELIDLLSDDERLAGVDLDLAHPGENVRILPVKDAIEPRCKIDGGNEVFPGWIGDVDTVGEGKTLVLDGAVVLTTGRLVAPQEGIVDMTGPGADYTPFSKTNNLVVVLTPSEGVELHTREAACRQAGLRTAHYLASCCKEAAADCVETYDFPPLAEAMKAHPGLPKVAYVYMLQTQGLLHDTWIYGVDVKKIIPTMISPTETMDGAIISGNCVSACDKNNTYVHLNNPVIKHLYAHHGKEFNFVGVIVTNENVTLADKKRSSSYAIKLAKMLGVDAVVISEEGFGNPDADLIMNCWKAERAGIKTVLITDEYAGRDGASQSLADSCPEGDACVTGGNANQLIMLPPMEKIIGELPVADVIAGGFFGTLQEDGSLEVEIQAILGATNELGFNKLGAYTI</sequence>
<dbReference type="Pfam" id="PF09338">
    <property type="entry name" value="Gly_reductase"/>
    <property type="match status" value="1"/>
</dbReference>
<dbReference type="InterPro" id="IPR016585">
    <property type="entry name" value="Gly/sarc/bet_Rdtase_B_asu/bsu"/>
</dbReference>
<evidence type="ECO:0000313" key="4">
    <source>
        <dbReference type="Proteomes" id="UP000193355"/>
    </source>
</evidence>
<dbReference type="EMBL" id="FXBB01000007">
    <property type="protein sequence ID" value="SMG20944.1"/>
    <property type="molecule type" value="Genomic_DNA"/>
</dbReference>
<keyword evidence="2" id="KW-0670">Pyruvate</keyword>